<gene>
    <name evidence="1" type="ORF">M8818_003932</name>
</gene>
<accession>A0ACC3SD38</accession>
<dbReference type="Proteomes" id="UP001320706">
    <property type="component" value="Unassembled WGS sequence"/>
</dbReference>
<reference evidence="1" key="1">
    <citation type="submission" date="2024-02" db="EMBL/GenBank/DDBJ databases">
        <title>Metagenome Assembled Genome of Zalaria obscura JY119.</title>
        <authorList>
            <person name="Vighnesh L."/>
            <person name="Jagadeeshwari U."/>
            <person name="Venkata Ramana C."/>
            <person name="Sasikala C."/>
        </authorList>
    </citation>
    <scope>NUCLEOTIDE SEQUENCE</scope>
    <source>
        <strain evidence="1">JY119</strain>
    </source>
</reference>
<protein>
    <submittedName>
        <fullName evidence="1">Uncharacterized protein</fullName>
    </submittedName>
</protein>
<proteinExistence type="predicted"/>
<keyword evidence="2" id="KW-1185">Reference proteome</keyword>
<dbReference type="EMBL" id="JAMKPW020000018">
    <property type="protein sequence ID" value="KAK8208969.1"/>
    <property type="molecule type" value="Genomic_DNA"/>
</dbReference>
<sequence length="138" mass="16082">MQVSRLRRRVQKQIKWFEHGLTYAEIPRSSRSFQVLEWGCNGDIRPNRYRQLILAASRPASAAQVGHRFSRRPRSTSPTPVTRRLQHSISRGHSQPFHPRESKIYTGGWFMLYDSSPHRRRFDFQWRATDGGGGSCLS</sequence>
<evidence type="ECO:0000313" key="2">
    <source>
        <dbReference type="Proteomes" id="UP001320706"/>
    </source>
</evidence>
<name>A0ACC3SD38_9PEZI</name>
<evidence type="ECO:0000313" key="1">
    <source>
        <dbReference type="EMBL" id="KAK8208969.1"/>
    </source>
</evidence>
<organism evidence="1 2">
    <name type="scientific">Zalaria obscura</name>
    <dbReference type="NCBI Taxonomy" id="2024903"/>
    <lineage>
        <taxon>Eukaryota</taxon>
        <taxon>Fungi</taxon>
        <taxon>Dikarya</taxon>
        <taxon>Ascomycota</taxon>
        <taxon>Pezizomycotina</taxon>
        <taxon>Dothideomycetes</taxon>
        <taxon>Dothideomycetidae</taxon>
        <taxon>Dothideales</taxon>
        <taxon>Zalariaceae</taxon>
        <taxon>Zalaria</taxon>
    </lineage>
</organism>
<comment type="caution">
    <text evidence="1">The sequence shown here is derived from an EMBL/GenBank/DDBJ whole genome shotgun (WGS) entry which is preliminary data.</text>
</comment>